<comment type="caution">
    <text evidence="1">The sequence shown here is derived from an EMBL/GenBank/DDBJ whole genome shotgun (WGS) entry which is preliminary data.</text>
</comment>
<accession>A0A927AXV8</accession>
<dbReference type="AlphaFoldDB" id="A0A927AXV8"/>
<dbReference type="EMBL" id="JACXAA010000001">
    <property type="protein sequence ID" value="MBD2751851.1"/>
    <property type="molecule type" value="Genomic_DNA"/>
</dbReference>
<dbReference type="Proteomes" id="UP000653797">
    <property type="component" value="Unassembled WGS sequence"/>
</dbReference>
<gene>
    <name evidence="1" type="ORF">IC230_03035</name>
</gene>
<sequence length="206" mass="23693">MLKSKLLQPDAYDRFIKFNRDNSGAYVDRAYLTNALIRVFFHANDPEHWVASYVVNTEAPFRYLSVLTVAKRTDLLRQHGIAEANLAEITLLSRDRRMNWTPGEREFYYSMSLWDALRTGRQYILGGTVEEKLAGAQMEVLDHLFYEGELDFFGKSKYGWLYYASWFGALWNALGRVVRLVLNQKAQPATAGSKPRPTTPDSIPNN</sequence>
<name>A0A927AXV8_9BACT</name>
<reference evidence="1" key="1">
    <citation type="submission" date="2020-09" db="EMBL/GenBank/DDBJ databases">
        <authorList>
            <person name="Kim M.K."/>
        </authorList>
    </citation>
    <scope>NUCLEOTIDE SEQUENCE</scope>
    <source>
        <strain evidence="1">BT704</strain>
    </source>
</reference>
<dbReference type="RefSeq" id="WP_191037477.1">
    <property type="nucleotide sequence ID" value="NZ_JACXAA010000001.1"/>
</dbReference>
<proteinExistence type="predicted"/>
<evidence type="ECO:0000313" key="2">
    <source>
        <dbReference type="Proteomes" id="UP000653797"/>
    </source>
</evidence>
<protein>
    <submittedName>
        <fullName evidence="1">Uncharacterized protein</fullName>
    </submittedName>
</protein>
<organism evidence="1 2">
    <name type="scientific">Spirosoma validum</name>
    <dbReference type="NCBI Taxonomy" id="2771355"/>
    <lineage>
        <taxon>Bacteria</taxon>
        <taxon>Pseudomonadati</taxon>
        <taxon>Bacteroidota</taxon>
        <taxon>Cytophagia</taxon>
        <taxon>Cytophagales</taxon>
        <taxon>Cytophagaceae</taxon>
        <taxon>Spirosoma</taxon>
    </lineage>
</organism>
<keyword evidence="2" id="KW-1185">Reference proteome</keyword>
<evidence type="ECO:0000313" key="1">
    <source>
        <dbReference type="EMBL" id="MBD2751851.1"/>
    </source>
</evidence>